<proteinExistence type="predicted"/>
<evidence type="ECO:0000313" key="3">
    <source>
        <dbReference type="Proteomes" id="UP000681720"/>
    </source>
</evidence>
<feature type="non-terminal residue" evidence="2">
    <location>
        <position position="1"/>
    </location>
</feature>
<gene>
    <name evidence="2" type="ORF">GIL414_LOCUS69783</name>
</gene>
<feature type="region of interest" description="Disordered" evidence="1">
    <location>
        <begin position="93"/>
        <end position="117"/>
    </location>
</feature>
<evidence type="ECO:0000256" key="1">
    <source>
        <dbReference type="SAM" id="MobiDB-lite"/>
    </source>
</evidence>
<evidence type="ECO:0000313" key="2">
    <source>
        <dbReference type="EMBL" id="CAF5182412.1"/>
    </source>
</evidence>
<feature type="compositionally biased region" description="Low complexity" evidence="1">
    <location>
        <begin position="98"/>
        <end position="117"/>
    </location>
</feature>
<organism evidence="2 3">
    <name type="scientific">Rotaria magnacalcarata</name>
    <dbReference type="NCBI Taxonomy" id="392030"/>
    <lineage>
        <taxon>Eukaryota</taxon>
        <taxon>Metazoa</taxon>
        <taxon>Spiralia</taxon>
        <taxon>Gnathifera</taxon>
        <taxon>Rotifera</taxon>
        <taxon>Eurotatoria</taxon>
        <taxon>Bdelloidea</taxon>
        <taxon>Philodinida</taxon>
        <taxon>Philodinidae</taxon>
        <taxon>Rotaria</taxon>
    </lineage>
</organism>
<dbReference type="Gene3D" id="1.25.10.10">
    <property type="entry name" value="Leucine-rich Repeat Variant"/>
    <property type="match status" value="1"/>
</dbReference>
<dbReference type="EMBL" id="CAJOBJ010330844">
    <property type="protein sequence ID" value="CAF5182412.1"/>
    <property type="molecule type" value="Genomic_DNA"/>
</dbReference>
<reference evidence="2" key="1">
    <citation type="submission" date="2021-02" db="EMBL/GenBank/DDBJ databases">
        <authorList>
            <person name="Nowell W R."/>
        </authorList>
    </citation>
    <scope>NUCLEOTIDE SEQUENCE</scope>
</reference>
<protein>
    <submittedName>
        <fullName evidence="2">Uncharacterized protein</fullName>
    </submittedName>
</protein>
<dbReference type="AlphaFoldDB" id="A0A8S3HIA0"/>
<name>A0A8S3HIA0_9BILA</name>
<comment type="caution">
    <text evidence="2">The sequence shown here is derived from an EMBL/GenBank/DDBJ whole genome shotgun (WGS) entry which is preliminary data.</text>
</comment>
<dbReference type="InterPro" id="IPR011989">
    <property type="entry name" value="ARM-like"/>
</dbReference>
<sequence length="117" mass="12711">ATKILPIVCHATIDPELDVRQQAFKTINLFIKKLETVSEKPELAIEMEKDVNSSNVTGITNETSWTSWALTSLSSNIGKLTTKPQQPSVNLTLAKSDSQSTLANTSTSTTTTVKGQF</sequence>
<accession>A0A8S3HIA0</accession>
<dbReference type="Proteomes" id="UP000681720">
    <property type="component" value="Unassembled WGS sequence"/>
</dbReference>